<keyword evidence="1" id="KW-0472">Membrane</keyword>
<feature type="transmembrane region" description="Helical" evidence="1">
    <location>
        <begin position="12"/>
        <end position="35"/>
    </location>
</feature>
<feature type="domain" description="DUF2231" evidence="2">
    <location>
        <begin position="7"/>
        <end position="152"/>
    </location>
</feature>
<feature type="transmembrane region" description="Helical" evidence="1">
    <location>
        <begin position="42"/>
        <end position="61"/>
    </location>
</feature>
<dbReference type="eggNOG" id="ENOG5032TXC">
    <property type="taxonomic scope" value="Bacteria"/>
</dbReference>
<accession>C8XD26</accession>
<dbReference type="Pfam" id="PF09990">
    <property type="entry name" value="DUF2231"/>
    <property type="match status" value="1"/>
</dbReference>
<dbReference type="KEGG" id="nml:Namu_3299"/>
<reference evidence="3 4" key="2">
    <citation type="journal article" date="2010" name="Stand. Genomic Sci.">
        <title>Complete genome sequence of Nakamurella multipartita type strain (Y-104).</title>
        <authorList>
            <person name="Tice H."/>
            <person name="Mayilraj S."/>
            <person name="Sims D."/>
            <person name="Lapidus A."/>
            <person name="Nolan M."/>
            <person name="Lucas S."/>
            <person name="Glavina Del Rio T."/>
            <person name="Copeland A."/>
            <person name="Cheng J.F."/>
            <person name="Meincke L."/>
            <person name="Bruce D."/>
            <person name="Goodwin L."/>
            <person name="Pitluck S."/>
            <person name="Ivanova N."/>
            <person name="Mavromatis K."/>
            <person name="Ovchinnikova G."/>
            <person name="Pati A."/>
            <person name="Chen A."/>
            <person name="Palaniappan K."/>
            <person name="Land M."/>
            <person name="Hauser L."/>
            <person name="Chang Y.J."/>
            <person name="Jeffries C.D."/>
            <person name="Detter J.C."/>
            <person name="Brettin T."/>
            <person name="Rohde M."/>
            <person name="Goker M."/>
            <person name="Bristow J."/>
            <person name="Eisen J.A."/>
            <person name="Markowitz V."/>
            <person name="Hugenholtz P."/>
            <person name="Kyrpides N.C."/>
            <person name="Klenk H.P."/>
            <person name="Chen F."/>
        </authorList>
    </citation>
    <scope>NUCLEOTIDE SEQUENCE [LARGE SCALE GENOMIC DNA]</scope>
    <source>
        <strain evidence="4">ATCC 700099 / DSM 44233 / CIP 104796 / JCM 9543 / NBRC 105858 / Y-104</strain>
    </source>
</reference>
<dbReference type="STRING" id="479431.Namu_3299"/>
<evidence type="ECO:0000256" key="1">
    <source>
        <dbReference type="SAM" id="Phobius"/>
    </source>
</evidence>
<feature type="transmembrane region" description="Helical" evidence="1">
    <location>
        <begin position="87"/>
        <end position="108"/>
    </location>
</feature>
<gene>
    <name evidence="3" type="ordered locus">Namu_3299</name>
</gene>
<dbReference type="OrthoDB" id="4864772at2"/>
<keyword evidence="1" id="KW-1133">Transmembrane helix</keyword>
<dbReference type="HOGENOM" id="CLU_112849_0_0_11"/>
<keyword evidence="1" id="KW-0812">Transmembrane</keyword>
<feature type="transmembrane region" description="Helical" evidence="1">
    <location>
        <begin position="120"/>
        <end position="140"/>
    </location>
</feature>
<organism evidence="3 4">
    <name type="scientific">Nakamurella multipartita (strain ATCC 700099 / DSM 44233 / CIP 104796 / JCM 9543 / NBRC 105858 / Y-104)</name>
    <name type="common">Microsphaera multipartita</name>
    <dbReference type="NCBI Taxonomy" id="479431"/>
    <lineage>
        <taxon>Bacteria</taxon>
        <taxon>Bacillati</taxon>
        <taxon>Actinomycetota</taxon>
        <taxon>Actinomycetes</taxon>
        <taxon>Nakamurellales</taxon>
        <taxon>Nakamurellaceae</taxon>
        <taxon>Nakamurella</taxon>
    </lineage>
</organism>
<evidence type="ECO:0000313" key="3">
    <source>
        <dbReference type="EMBL" id="ACV79629.1"/>
    </source>
</evidence>
<dbReference type="EMBL" id="CP001737">
    <property type="protein sequence ID" value="ACV79629.1"/>
    <property type="molecule type" value="Genomic_DNA"/>
</dbReference>
<keyword evidence="4" id="KW-1185">Reference proteome</keyword>
<evidence type="ECO:0000313" key="4">
    <source>
        <dbReference type="Proteomes" id="UP000002218"/>
    </source>
</evidence>
<dbReference type="InterPro" id="IPR019251">
    <property type="entry name" value="DUF2231_TM"/>
</dbReference>
<dbReference type="AlphaFoldDB" id="C8XD26"/>
<dbReference type="RefSeq" id="WP_015748495.1">
    <property type="nucleotide sequence ID" value="NC_013235.1"/>
</dbReference>
<dbReference type="InParanoid" id="C8XD26"/>
<protein>
    <recommendedName>
        <fullName evidence="2">DUF2231 domain-containing protein</fullName>
    </recommendedName>
</protein>
<proteinExistence type="predicted"/>
<reference evidence="4" key="1">
    <citation type="submission" date="2009-09" db="EMBL/GenBank/DDBJ databases">
        <title>The complete genome of Nakamurella multipartita DSM 44233.</title>
        <authorList>
            <consortium name="US DOE Joint Genome Institute (JGI-PGF)"/>
            <person name="Lucas S."/>
            <person name="Copeland A."/>
            <person name="Lapidus A."/>
            <person name="Glavina del Rio T."/>
            <person name="Dalin E."/>
            <person name="Tice H."/>
            <person name="Bruce D."/>
            <person name="Goodwin L."/>
            <person name="Pitluck S."/>
            <person name="Kyrpides N."/>
            <person name="Mavromatis K."/>
            <person name="Ivanova N."/>
            <person name="Ovchinnikova G."/>
            <person name="Sims D."/>
            <person name="Meincke L."/>
            <person name="Brettin T."/>
            <person name="Detter J.C."/>
            <person name="Han C."/>
            <person name="Larimer F."/>
            <person name="Land M."/>
            <person name="Hauser L."/>
            <person name="Markowitz V."/>
            <person name="Cheng J.-F."/>
            <person name="Hugenholtz P."/>
            <person name="Woyke T."/>
            <person name="Wu D."/>
            <person name="Klenk H.-P."/>
            <person name="Eisen J.A."/>
        </authorList>
    </citation>
    <scope>NUCLEOTIDE SEQUENCE [LARGE SCALE GENOMIC DNA]</scope>
    <source>
        <strain evidence="4">ATCC 700099 / DSM 44233 / CIP 104796 / JCM 9543 / NBRC 105858 / Y-104</strain>
    </source>
</reference>
<name>C8XD26_NAKMY</name>
<evidence type="ECO:0000259" key="2">
    <source>
        <dbReference type="Pfam" id="PF09990"/>
    </source>
</evidence>
<dbReference type="Proteomes" id="UP000002218">
    <property type="component" value="Chromosome"/>
</dbReference>
<sequence>MINEVNGLPAHILLVHAVVVLIPIAALLTVLAAIWPAARRRLGIITPLVALVALILVPVTTEAGEWLGDRVYPTELIREHMALGDTVLWFAGGLFVAALLAWGVPTLIVRRTKKAPAPWIGVVVAVVAVVLAGAAVFQVFRVGESGSKAVWTGSFCPVPVNADGTCPTT</sequence>